<dbReference type="Proteomes" id="UP000501780">
    <property type="component" value="Chromosome"/>
</dbReference>
<organism evidence="1 2">
    <name type="scientific">Bacteroides faecium</name>
    <dbReference type="NCBI Taxonomy" id="2715212"/>
    <lineage>
        <taxon>Bacteria</taxon>
        <taxon>Pseudomonadati</taxon>
        <taxon>Bacteroidota</taxon>
        <taxon>Bacteroidia</taxon>
        <taxon>Bacteroidales</taxon>
        <taxon>Bacteroidaceae</taxon>
        <taxon>Bacteroides</taxon>
    </lineage>
</organism>
<dbReference type="KEGG" id="bfc:BacF7301_21325"/>
<keyword evidence="2" id="KW-1185">Reference proteome</keyword>
<name>A0A6H0KSU1_9BACE</name>
<evidence type="ECO:0000313" key="1">
    <source>
        <dbReference type="EMBL" id="QIU96536.1"/>
    </source>
</evidence>
<accession>A0A6H0KSU1</accession>
<dbReference type="RefSeq" id="WP_167966015.1">
    <property type="nucleotide sequence ID" value="NZ_CP050831.1"/>
</dbReference>
<dbReference type="AlphaFoldDB" id="A0A6H0KSU1"/>
<evidence type="ECO:0000313" key="2">
    <source>
        <dbReference type="Proteomes" id="UP000501780"/>
    </source>
</evidence>
<proteinExistence type="predicted"/>
<dbReference type="EMBL" id="CP050831">
    <property type="protein sequence ID" value="QIU96536.1"/>
    <property type="molecule type" value="Genomic_DNA"/>
</dbReference>
<sequence>MVKEKEESYDFLGNLVVSLMSKDKLFTNKFFQGEFSVSDRLLSEMKRGKEEYIYQYVRLIQCMLKNLNLKILMDEILKQIKVALASHCDLVIATVPHCSHGAVRPEKWEVIMQWDGVIL</sequence>
<gene>
    <name evidence="1" type="ORF">BacF7301_21325</name>
</gene>
<protein>
    <submittedName>
        <fullName evidence="1">Uncharacterized protein</fullName>
    </submittedName>
</protein>
<reference evidence="1 2" key="1">
    <citation type="submission" date="2020-03" db="EMBL/GenBank/DDBJ databases">
        <title>Genomic analysis of Bacteroides faecium CBA7301.</title>
        <authorList>
            <person name="Kim J."/>
            <person name="Roh S.W."/>
        </authorList>
    </citation>
    <scope>NUCLEOTIDE SEQUENCE [LARGE SCALE GENOMIC DNA]</scope>
    <source>
        <strain evidence="1 2">CBA7301</strain>
    </source>
</reference>